<feature type="binding site" evidence="11">
    <location>
        <position position="96"/>
    </location>
    <ligand>
        <name>Mg(2+)</name>
        <dbReference type="ChEBI" id="CHEBI:18420"/>
    </ligand>
</feature>
<dbReference type="NCBIfam" id="TIGR00258">
    <property type="entry name" value="inosine/xanthosine triphosphatase"/>
    <property type="match status" value="1"/>
</dbReference>
<dbReference type="InterPro" id="IPR002786">
    <property type="entry name" value="Non_canon_purine_NTPase"/>
</dbReference>
<keyword evidence="3 11" id="KW-0547">Nucleotide-binding</keyword>
<feature type="domain" description="Non-canonical purine NTP phosphatase/PRRC1" evidence="13">
    <location>
        <begin position="33"/>
        <end position="198"/>
    </location>
</feature>
<comment type="catalytic activity">
    <reaction evidence="8 11">
        <text>ITP + H2O = IDP + phosphate + H(+)</text>
        <dbReference type="Rhea" id="RHEA:28330"/>
        <dbReference type="ChEBI" id="CHEBI:15377"/>
        <dbReference type="ChEBI" id="CHEBI:15378"/>
        <dbReference type="ChEBI" id="CHEBI:43474"/>
        <dbReference type="ChEBI" id="CHEBI:58280"/>
        <dbReference type="ChEBI" id="CHEBI:61402"/>
        <dbReference type="EC" id="3.6.1.73"/>
    </reaction>
</comment>
<keyword evidence="7 11" id="KW-0464">Manganese</keyword>
<dbReference type="RefSeq" id="WP_226752724.1">
    <property type="nucleotide sequence ID" value="NZ_JAJATW010000001.1"/>
</dbReference>
<evidence type="ECO:0000256" key="8">
    <source>
        <dbReference type="ARBA" id="ARBA00048174"/>
    </source>
</evidence>
<evidence type="ECO:0000256" key="3">
    <source>
        <dbReference type="ARBA" id="ARBA00022741"/>
    </source>
</evidence>
<comment type="similarity">
    <text evidence="10 11">Belongs to the YjjX NTPase family.</text>
</comment>
<comment type="cofactor">
    <cofactor evidence="11">
        <name>Mg(2+)</name>
        <dbReference type="ChEBI" id="CHEBI:18420"/>
    </cofactor>
    <cofactor evidence="11">
        <name>Mn(2+)</name>
        <dbReference type="ChEBI" id="CHEBI:29035"/>
    </cofactor>
    <text evidence="11">Binds 1 divalent metal cation per subunit; can use either Mg(2+) or Mn(2+).</text>
</comment>
<evidence type="ECO:0000256" key="9">
    <source>
        <dbReference type="ARBA" id="ARBA00048781"/>
    </source>
</evidence>
<dbReference type="GO" id="GO:0046872">
    <property type="term" value="F:metal ion binding"/>
    <property type="evidence" value="ECO:0007669"/>
    <property type="project" value="UniProtKB-KW"/>
</dbReference>
<dbReference type="Gene3D" id="3.90.950.10">
    <property type="match status" value="1"/>
</dbReference>
<keyword evidence="15" id="KW-1185">Reference proteome</keyword>
<reference evidence="14" key="1">
    <citation type="submission" date="2021-10" db="EMBL/GenBank/DDBJ databases">
        <title>Marinomonas pontica sp. nov., isolated from the Black Sea.</title>
        <authorList>
            <person name="Zhao L.-H."/>
            <person name="Xue J.-H."/>
        </authorList>
    </citation>
    <scope>NUCLEOTIDE SEQUENCE</scope>
    <source>
        <strain evidence="14">E8</strain>
    </source>
</reference>
<comment type="cofactor">
    <cofactor evidence="1">
        <name>Mn(2+)</name>
        <dbReference type="ChEBI" id="CHEBI:29035"/>
    </cofactor>
</comment>
<dbReference type="GO" id="GO:0000166">
    <property type="term" value="F:nucleotide binding"/>
    <property type="evidence" value="ECO:0007669"/>
    <property type="project" value="UniProtKB-KW"/>
</dbReference>
<dbReference type="AlphaFoldDB" id="A0A9X1IK61"/>
<evidence type="ECO:0000256" key="10">
    <source>
        <dbReference type="ARBA" id="ARBA00060855"/>
    </source>
</evidence>
<evidence type="ECO:0000256" key="4">
    <source>
        <dbReference type="ARBA" id="ARBA00022801"/>
    </source>
</evidence>
<keyword evidence="6 11" id="KW-0546">Nucleotide metabolism</keyword>
<evidence type="ECO:0000256" key="6">
    <source>
        <dbReference type="ARBA" id="ARBA00023080"/>
    </source>
</evidence>
<evidence type="ECO:0000256" key="7">
    <source>
        <dbReference type="ARBA" id="ARBA00023211"/>
    </source>
</evidence>
<organism evidence="14 15">
    <name type="scientific">Marinomonas algarum</name>
    <dbReference type="NCBI Taxonomy" id="2883105"/>
    <lineage>
        <taxon>Bacteria</taxon>
        <taxon>Pseudomonadati</taxon>
        <taxon>Pseudomonadota</taxon>
        <taxon>Gammaproteobacteria</taxon>
        <taxon>Oceanospirillales</taxon>
        <taxon>Oceanospirillaceae</taxon>
        <taxon>Marinomonas</taxon>
    </lineage>
</organism>
<dbReference type="HAMAP" id="MF_00648">
    <property type="entry name" value="Non_canon_purine_NTPase_YjjX"/>
    <property type="match status" value="1"/>
</dbReference>
<comment type="catalytic activity">
    <reaction evidence="9 11">
        <text>XTP + H2O = XDP + phosphate + H(+)</text>
        <dbReference type="Rhea" id="RHEA:28406"/>
        <dbReference type="ChEBI" id="CHEBI:15377"/>
        <dbReference type="ChEBI" id="CHEBI:15378"/>
        <dbReference type="ChEBI" id="CHEBI:43474"/>
        <dbReference type="ChEBI" id="CHEBI:59884"/>
        <dbReference type="ChEBI" id="CHEBI:61314"/>
        <dbReference type="EC" id="3.6.1.73"/>
    </reaction>
</comment>
<keyword evidence="2 11" id="KW-0479">Metal-binding</keyword>
<dbReference type="GO" id="GO:0009117">
    <property type="term" value="P:nucleotide metabolic process"/>
    <property type="evidence" value="ECO:0007669"/>
    <property type="project" value="UniProtKB-KW"/>
</dbReference>
<dbReference type="Proteomes" id="UP001139095">
    <property type="component" value="Unassembled WGS sequence"/>
</dbReference>
<evidence type="ECO:0000313" key="15">
    <source>
        <dbReference type="Proteomes" id="UP001139095"/>
    </source>
</evidence>
<dbReference type="InterPro" id="IPR029001">
    <property type="entry name" value="ITPase-like_fam"/>
</dbReference>
<evidence type="ECO:0000313" key="14">
    <source>
        <dbReference type="EMBL" id="MCB5160337.1"/>
    </source>
</evidence>
<dbReference type="PANTHER" id="PTHR34699:SF2">
    <property type="entry name" value="NON-CANONICAL PURINE NTP PHOSPHATASE_PRRC1 DOMAIN-CONTAINING PROTEIN"/>
    <property type="match status" value="1"/>
</dbReference>
<feature type="binding site" evidence="11">
    <location>
        <begin position="34"/>
        <end position="39"/>
    </location>
    <ligand>
        <name>substrate</name>
    </ligand>
</feature>
<dbReference type="EMBL" id="JAJATW010000001">
    <property type="protein sequence ID" value="MCB5160337.1"/>
    <property type="molecule type" value="Genomic_DNA"/>
</dbReference>
<dbReference type="SUPFAM" id="SSF52972">
    <property type="entry name" value="ITPase-like"/>
    <property type="match status" value="1"/>
</dbReference>
<proteinExistence type="inferred from homology"/>
<sequence>MTSLSPRSIFPSHSSSSTDLPTKPRDQIHIQVGSTNPIKVAAAKEAFTLMFPDIIIDCHGINAPSNVSDQPMTESETRQGAQNRARYCASHDIKKQMDYYVAMEGGVDQFEEGAATFAYVSILSADHNLLAGRSANLPLPAKIFQRLQHGEELGSIIDEVFQTDNVKQKGGAIGMLTNQLATRQSIYVQALLLAMAPVFHPKLYQDQATHDWEL</sequence>
<evidence type="ECO:0000256" key="5">
    <source>
        <dbReference type="ARBA" id="ARBA00022842"/>
    </source>
</evidence>
<dbReference type="FunFam" id="3.90.950.10:FF:000002">
    <property type="entry name" value="Inosine/xanthosine triphosphatase"/>
    <property type="match status" value="1"/>
</dbReference>
<evidence type="ECO:0000256" key="1">
    <source>
        <dbReference type="ARBA" id="ARBA00001936"/>
    </source>
</evidence>
<keyword evidence="4 11" id="KW-0378">Hydrolase</keyword>
<dbReference type="GO" id="GO:0006772">
    <property type="term" value="P:thiamine metabolic process"/>
    <property type="evidence" value="ECO:0007669"/>
    <property type="project" value="TreeGrafter"/>
</dbReference>
<dbReference type="EC" id="3.6.1.73" evidence="11"/>
<comment type="function">
    <text evidence="11">Phosphatase that hydrolyzes non-canonical purine nucleotides such as XTP and ITP to their respective diphosphate derivatives. Probably excludes non-canonical purines from DNA/RNA precursor pool, thus preventing their incorporation into DNA/RNA and avoiding chromosomal lesions.</text>
</comment>
<dbReference type="GO" id="GO:0103023">
    <property type="term" value="F:ITPase activity"/>
    <property type="evidence" value="ECO:0007669"/>
    <property type="project" value="UniProtKB-EC"/>
</dbReference>
<protein>
    <recommendedName>
        <fullName evidence="11">Inosine/xanthosine triphosphatase</fullName>
        <shortName evidence="11">ITPase/XTPase</shortName>
        <ecNumber evidence="11">3.6.1.73</ecNumber>
    </recommendedName>
    <alternativeName>
        <fullName evidence="11">Non-canonical purine NTP phosphatase</fullName>
    </alternativeName>
    <alternativeName>
        <fullName evidence="11">Non-standard purine NTP phosphatase</fullName>
    </alternativeName>
    <alternativeName>
        <fullName evidence="11">Nucleoside-triphosphate phosphatase</fullName>
        <shortName evidence="11">NTPase</shortName>
    </alternativeName>
</protein>
<accession>A0A9X1IK61</accession>
<comment type="caution">
    <text evidence="14">The sequence shown here is derived from an EMBL/GenBank/DDBJ whole genome shotgun (WGS) entry which is preliminary data.</text>
</comment>
<dbReference type="InterPro" id="IPR050299">
    <property type="entry name" value="YjjX_NTPase"/>
</dbReference>
<dbReference type="NCBIfam" id="NF003459">
    <property type="entry name" value="PRK05074.1"/>
    <property type="match status" value="1"/>
</dbReference>
<feature type="compositionally biased region" description="Low complexity" evidence="12">
    <location>
        <begin position="1"/>
        <end position="17"/>
    </location>
</feature>
<evidence type="ECO:0000256" key="2">
    <source>
        <dbReference type="ARBA" id="ARBA00022723"/>
    </source>
</evidence>
<dbReference type="InterPro" id="IPR026533">
    <property type="entry name" value="NTPase/PRRC1"/>
</dbReference>
<dbReference type="Pfam" id="PF01931">
    <property type="entry name" value="NTPase_I-T"/>
    <property type="match status" value="1"/>
</dbReference>
<comment type="subunit">
    <text evidence="11">Homodimer.</text>
</comment>
<evidence type="ECO:0000256" key="12">
    <source>
        <dbReference type="SAM" id="MobiDB-lite"/>
    </source>
</evidence>
<comment type="caution">
    <text evidence="11">Lacks conserved residue(s) required for the propagation of feature annotation.</text>
</comment>
<evidence type="ECO:0000256" key="11">
    <source>
        <dbReference type="HAMAP-Rule" id="MF_00648"/>
    </source>
</evidence>
<keyword evidence="5 11" id="KW-0460">Magnesium</keyword>
<gene>
    <name evidence="14" type="primary">yjjX</name>
    <name evidence="14" type="ORF">LG368_00165</name>
</gene>
<feature type="region of interest" description="Disordered" evidence="12">
    <location>
        <begin position="1"/>
        <end position="24"/>
    </location>
</feature>
<evidence type="ECO:0000259" key="13">
    <source>
        <dbReference type="Pfam" id="PF01931"/>
    </source>
</evidence>
<dbReference type="PANTHER" id="PTHR34699">
    <property type="match status" value="1"/>
</dbReference>
<name>A0A9X1IK61_9GAMM</name>